<dbReference type="Gene3D" id="3.30.70.100">
    <property type="match status" value="1"/>
</dbReference>
<evidence type="ECO:0000259" key="6">
    <source>
        <dbReference type="PROSITE" id="PS51160"/>
    </source>
</evidence>
<protein>
    <recommendedName>
        <fullName evidence="4">acylphosphatase</fullName>
        <ecNumber evidence="4">3.6.1.7</ecNumber>
    </recommendedName>
</protein>
<dbReference type="PROSITE" id="PS00150">
    <property type="entry name" value="ACYLPHOSPHATASE_1"/>
    <property type="match status" value="1"/>
</dbReference>
<dbReference type="EC" id="3.6.1.7" evidence="4"/>
<dbReference type="GeneTree" id="ENSGT00390000011103"/>
<evidence type="ECO:0000256" key="3">
    <source>
        <dbReference type="ARBA" id="ARBA00047645"/>
    </source>
</evidence>
<dbReference type="Proteomes" id="UP000694569">
    <property type="component" value="Unplaced"/>
</dbReference>
<dbReference type="FunFam" id="3.30.70.100:FF:000011">
    <property type="entry name" value="Acylphosphatase"/>
    <property type="match status" value="1"/>
</dbReference>
<evidence type="ECO:0000313" key="8">
    <source>
        <dbReference type="Proteomes" id="UP000694569"/>
    </source>
</evidence>
<evidence type="ECO:0000256" key="5">
    <source>
        <dbReference type="RuleBase" id="RU004168"/>
    </source>
</evidence>
<feature type="active site" evidence="4">
    <location>
        <position position="24"/>
    </location>
</feature>
<reference evidence="7" key="2">
    <citation type="submission" date="2025-09" db="UniProtKB">
        <authorList>
            <consortium name="Ensembl"/>
        </authorList>
    </citation>
    <scope>IDENTIFICATION</scope>
</reference>
<keyword evidence="2 4" id="KW-0378">Hydrolase</keyword>
<dbReference type="Ensembl" id="ENSLLET00000045926.1">
    <property type="protein sequence ID" value="ENSLLEP00000044153.1"/>
    <property type="gene ID" value="ENSLLEG00000028047.1"/>
</dbReference>
<accession>A0A8C5QYP7</accession>
<dbReference type="InterPro" id="IPR001792">
    <property type="entry name" value="Acylphosphatase-like_dom"/>
</dbReference>
<dbReference type="AlphaFoldDB" id="A0A8C5QYP7"/>
<organism evidence="7 8">
    <name type="scientific">Leptobrachium leishanense</name>
    <name type="common">Leishan spiny toad</name>
    <dbReference type="NCBI Taxonomy" id="445787"/>
    <lineage>
        <taxon>Eukaryota</taxon>
        <taxon>Metazoa</taxon>
        <taxon>Chordata</taxon>
        <taxon>Craniata</taxon>
        <taxon>Vertebrata</taxon>
        <taxon>Euteleostomi</taxon>
        <taxon>Amphibia</taxon>
        <taxon>Batrachia</taxon>
        <taxon>Anura</taxon>
        <taxon>Pelobatoidea</taxon>
        <taxon>Megophryidae</taxon>
        <taxon>Leptobrachium</taxon>
    </lineage>
</organism>
<feature type="domain" description="Acylphosphatase-like" evidence="6">
    <location>
        <begin position="9"/>
        <end position="99"/>
    </location>
</feature>
<reference evidence="7" key="1">
    <citation type="submission" date="2025-08" db="UniProtKB">
        <authorList>
            <consortium name="Ensembl"/>
        </authorList>
    </citation>
    <scope>IDENTIFICATION</scope>
</reference>
<dbReference type="PROSITE" id="PS51160">
    <property type="entry name" value="ACYLPHOSPHATASE_3"/>
    <property type="match status" value="1"/>
</dbReference>
<evidence type="ECO:0000256" key="1">
    <source>
        <dbReference type="ARBA" id="ARBA00005614"/>
    </source>
</evidence>
<feature type="active site" evidence="4">
    <location>
        <position position="42"/>
    </location>
</feature>
<dbReference type="PANTHER" id="PTHR10029:SF21">
    <property type="entry name" value="ACYLPHOSPHATASE-1"/>
    <property type="match status" value="1"/>
</dbReference>
<dbReference type="InterPro" id="IPR020456">
    <property type="entry name" value="Acylphosphatase"/>
</dbReference>
<sequence length="99" mass="11361">MAEGEQLISLDYEVFGKVQGVFFRKYTQAQGGRLGLVGWVQNTDTETVRGQIQGSASKVREMQEWLQTKGSPKSKISKAEFQNERRIPQLEHRTFTVRK</sequence>
<dbReference type="OrthoDB" id="7961613at2759"/>
<name>A0A8C5QYP7_9ANUR</name>
<dbReference type="Pfam" id="PF00708">
    <property type="entry name" value="Acylphosphatase"/>
    <property type="match status" value="1"/>
</dbReference>
<dbReference type="InterPro" id="IPR036046">
    <property type="entry name" value="Acylphosphatase-like_dom_sf"/>
</dbReference>
<comment type="catalytic activity">
    <reaction evidence="3 4">
        <text>an acyl phosphate + H2O = a carboxylate + phosphate + H(+)</text>
        <dbReference type="Rhea" id="RHEA:14965"/>
        <dbReference type="ChEBI" id="CHEBI:15377"/>
        <dbReference type="ChEBI" id="CHEBI:15378"/>
        <dbReference type="ChEBI" id="CHEBI:29067"/>
        <dbReference type="ChEBI" id="CHEBI:43474"/>
        <dbReference type="ChEBI" id="CHEBI:59918"/>
        <dbReference type="EC" id="3.6.1.7"/>
    </reaction>
</comment>
<dbReference type="PANTHER" id="PTHR10029">
    <property type="entry name" value="ACYLPHOSPHATASE"/>
    <property type="match status" value="1"/>
</dbReference>
<evidence type="ECO:0000313" key="7">
    <source>
        <dbReference type="Ensembl" id="ENSLLEP00000044153.1"/>
    </source>
</evidence>
<evidence type="ECO:0000256" key="4">
    <source>
        <dbReference type="PROSITE-ProRule" id="PRU00520"/>
    </source>
</evidence>
<dbReference type="GO" id="GO:0003998">
    <property type="term" value="F:acylphosphatase activity"/>
    <property type="evidence" value="ECO:0007669"/>
    <property type="project" value="UniProtKB-EC"/>
</dbReference>
<keyword evidence="8" id="KW-1185">Reference proteome</keyword>
<comment type="similarity">
    <text evidence="1 5">Belongs to the acylphosphatase family.</text>
</comment>
<dbReference type="SUPFAM" id="SSF54975">
    <property type="entry name" value="Acylphosphatase/BLUF domain-like"/>
    <property type="match status" value="1"/>
</dbReference>
<dbReference type="InterPro" id="IPR017968">
    <property type="entry name" value="Acylphosphatase_CS"/>
</dbReference>
<dbReference type="PRINTS" id="PR00112">
    <property type="entry name" value="ACYLPHPHTASE"/>
</dbReference>
<evidence type="ECO:0000256" key="2">
    <source>
        <dbReference type="ARBA" id="ARBA00022801"/>
    </source>
</evidence>
<proteinExistence type="inferred from homology"/>